<dbReference type="RefSeq" id="WP_203852178.1">
    <property type="nucleotide sequence ID" value="NZ_BAAAVW010000028.1"/>
</dbReference>
<accession>A0A919UHB6</accession>
<feature type="region of interest" description="Disordered" evidence="1">
    <location>
        <begin position="1"/>
        <end position="128"/>
    </location>
</feature>
<reference evidence="2" key="1">
    <citation type="submission" date="2021-01" db="EMBL/GenBank/DDBJ databases">
        <title>Whole genome shotgun sequence of Dactylosporangium siamense NBRC 106093.</title>
        <authorList>
            <person name="Komaki H."/>
            <person name="Tamura T."/>
        </authorList>
    </citation>
    <scope>NUCLEOTIDE SEQUENCE</scope>
    <source>
        <strain evidence="2">NBRC 106093</strain>
    </source>
</reference>
<protein>
    <submittedName>
        <fullName evidence="2">Uncharacterized protein</fullName>
    </submittedName>
</protein>
<dbReference type="Proteomes" id="UP000660611">
    <property type="component" value="Unassembled WGS sequence"/>
</dbReference>
<name>A0A919UHB6_9ACTN</name>
<gene>
    <name evidence="2" type="ORF">Dsi01nite_085740</name>
</gene>
<dbReference type="AlphaFoldDB" id="A0A919UHB6"/>
<organism evidence="2 3">
    <name type="scientific">Dactylosporangium siamense</name>
    <dbReference type="NCBI Taxonomy" id="685454"/>
    <lineage>
        <taxon>Bacteria</taxon>
        <taxon>Bacillati</taxon>
        <taxon>Actinomycetota</taxon>
        <taxon>Actinomycetes</taxon>
        <taxon>Micromonosporales</taxon>
        <taxon>Micromonosporaceae</taxon>
        <taxon>Dactylosporangium</taxon>
    </lineage>
</organism>
<feature type="compositionally biased region" description="Polar residues" evidence="1">
    <location>
        <begin position="88"/>
        <end position="97"/>
    </location>
</feature>
<sequence>MTVPPNDPYADDPTPSSPSPAPGRGNPFTMAAPTEATTPSNPFALPPPGNGNGYGQPAPSAGTAVYGSGARTTSPPVVPQQPPARDTQPPSSYQITIPSVPADPPPGLPTRPMSEPAPLPIPGRGAAREDSTVRIGMWGSGRSGKSTYLASLPLAAMQGRHGTWLVAGTDEEAARYLNESVHRLAIERGFPRANRVIEPISWSFHGTPPPSGFGSFLRRSGLAGRRNANSAVEFTLELFDPPGSFYATGRVDETALDHLANANGLIYLMDPVIDAAVGEVSFQYFYGALQMLTSRLASTGQLVNGKLPHSVAVCITKFDDPTFFRHLVGSTGLVTQDPDGHRLPRVPQERAREFFDWVCARVLGGGAGMVQEALRAYFHEDKIEYFATSSIGFRLNQNQIFDFRDFTNVAERPDGMVMIRDRPRPINVLEPLIFLERRIRADRR</sequence>
<evidence type="ECO:0000313" key="3">
    <source>
        <dbReference type="Proteomes" id="UP000660611"/>
    </source>
</evidence>
<keyword evidence="3" id="KW-1185">Reference proteome</keyword>
<proteinExistence type="predicted"/>
<comment type="caution">
    <text evidence="2">The sequence shown here is derived from an EMBL/GenBank/DDBJ whole genome shotgun (WGS) entry which is preliminary data.</text>
</comment>
<feature type="compositionally biased region" description="Pro residues" evidence="1">
    <location>
        <begin position="101"/>
        <end position="121"/>
    </location>
</feature>
<evidence type="ECO:0000313" key="2">
    <source>
        <dbReference type="EMBL" id="GIG50533.1"/>
    </source>
</evidence>
<evidence type="ECO:0000256" key="1">
    <source>
        <dbReference type="SAM" id="MobiDB-lite"/>
    </source>
</evidence>
<dbReference type="EMBL" id="BONQ01000132">
    <property type="protein sequence ID" value="GIG50533.1"/>
    <property type="molecule type" value="Genomic_DNA"/>
</dbReference>